<dbReference type="Gene3D" id="3.55.50.20">
    <property type="match status" value="1"/>
</dbReference>
<dbReference type="InterPro" id="IPR043084">
    <property type="entry name" value="Gp27_dom4"/>
</dbReference>
<dbReference type="InterPro" id="IPR015181">
    <property type="entry name" value="Phage_T4_Gp27_N"/>
</dbReference>
<dbReference type="RefSeq" id="YP_009613023.1">
    <property type="nucleotide sequence ID" value="NC_042019.1"/>
</dbReference>
<organism evidence="3 4">
    <name type="scientific">Aeromonas phage AS-gz</name>
    <dbReference type="NCBI Taxonomy" id="2026082"/>
    <lineage>
        <taxon>Viruses</taxon>
        <taxon>Duplodnaviria</taxon>
        <taxon>Heunggongvirae</taxon>
        <taxon>Uroviricota</taxon>
        <taxon>Caudoviricetes</taxon>
        <taxon>Pantevenvirales</taxon>
        <taxon>Straboviridae</taxon>
        <taxon>Tulanevirus</taxon>
        <taxon>Tulanevirus asgz</taxon>
    </lineage>
</organism>
<feature type="domain" description="Bacteriophage T4 Gp27 baseplate hub N-terminal" evidence="2">
    <location>
        <begin position="3"/>
        <end position="198"/>
    </location>
</feature>
<dbReference type="InterPro" id="IPR043083">
    <property type="entry name" value="Gp27_dom3"/>
</dbReference>
<evidence type="ECO:0000313" key="4">
    <source>
        <dbReference type="Proteomes" id="UP000221110"/>
    </source>
</evidence>
<dbReference type="Pfam" id="PF09096">
    <property type="entry name" value="Phage-tail_2"/>
    <property type="match status" value="1"/>
</dbReference>
<dbReference type="Gene3D" id="2.40.30.150">
    <property type="entry name" value="Bacteriophage T4, Gp27, baseplate hub, domain 3"/>
    <property type="match status" value="1"/>
</dbReference>
<dbReference type="GeneID" id="40089393"/>
<keyword evidence="4" id="KW-1185">Reference proteome</keyword>
<dbReference type="Proteomes" id="UP000221110">
    <property type="component" value="Segment"/>
</dbReference>
<evidence type="ECO:0000259" key="2">
    <source>
        <dbReference type="Pfam" id="PF09097"/>
    </source>
</evidence>
<dbReference type="InterPro" id="IPR043085">
    <property type="entry name" value="Gp27_dom2"/>
</dbReference>
<dbReference type="Gene3D" id="2.40.10.10">
    <property type="entry name" value="Trypsin-like serine proteases"/>
    <property type="match status" value="1"/>
</dbReference>
<accession>A0A223LGD1</accession>
<evidence type="ECO:0000313" key="3">
    <source>
        <dbReference type="EMBL" id="ASU00572.1"/>
    </source>
</evidence>
<dbReference type="SUPFAM" id="SSF69279">
    <property type="entry name" value="Phage tail proteins"/>
    <property type="match status" value="2"/>
</dbReference>
<protein>
    <submittedName>
        <fullName evidence="3">Baseplate hub subunit</fullName>
    </submittedName>
</protein>
<dbReference type="GO" id="GO:0098025">
    <property type="term" value="C:virus tail, baseplate"/>
    <property type="evidence" value="ECO:0007669"/>
    <property type="project" value="InterPro"/>
</dbReference>
<dbReference type="KEGG" id="vg:40089393"/>
<dbReference type="InterPro" id="IPR043504">
    <property type="entry name" value="Peptidase_S1_PA_chymotrypsin"/>
</dbReference>
<dbReference type="Gene3D" id="3.30.1920.40">
    <property type="match status" value="1"/>
</dbReference>
<name>A0A223LGD1_9CAUD</name>
<dbReference type="EMBL" id="MF479730">
    <property type="protein sequence ID" value="ASU00572.1"/>
    <property type="molecule type" value="Genomic_DNA"/>
</dbReference>
<evidence type="ECO:0000259" key="1">
    <source>
        <dbReference type="Pfam" id="PF09096"/>
    </source>
</evidence>
<feature type="domain" description="Bacteriophage T4 Gp27 baseplate hub C-terminal" evidence="1">
    <location>
        <begin position="204"/>
        <end position="360"/>
    </location>
</feature>
<dbReference type="InterPro" id="IPR015180">
    <property type="entry name" value="Phage_T4_Gp27_C"/>
</dbReference>
<sequence>MLQRAGYPNVSIKLYQNYDAWMENRFIELAATFITMTMRDGLTNGINEGLLQIYDSNGLQTRLTGDEIIQTSLKTANTEITYNRLYGIKHLSANVDMKGDNIITFQLGSLHSVRNLKFSRMFTNDAVASVNEMIDYLYSGTPKLAPTINSIGTRVPMTNWVLDINAYYKFVRRHGQTTGYESVPLVWEDMLGIHMSDFESISKNDPIQYVVTEPRLFGETIAMVDKKICFDFEWLTKANAYTRNPYENTSFYAHSFIDKMQTRVVTGEGLNSVCISRSGAYYDQISRPGAEEYNRSLIFSEYDAYCTAKTYGEFGLVPGMRLEFYDQKNQFRGEYFVDEVIHEISREQSITNMYLFNNSKAHTDFNERQIT</sequence>
<dbReference type="Pfam" id="PF09097">
    <property type="entry name" value="Phage-tail_1"/>
    <property type="match status" value="1"/>
</dbReference>
<proteinExistence type="predicted"/>
<reference evidence="3 4" key="1">
    <citation type="submission" date="2017-07" db="EMBL/GenBank/DDBJ databases">
        <title>In vitro design and evaluation of phage cocktails against multidrug-resistant Aeromonas salmonicida.</title>
        <authorList>
            <person name="Chen L."/>
            <person name="Yuan S."/>
            <person name="Ma Y."/>
        </authorList>
    </citation>
    <scope>NUCLEOTIDE SEQUENCE [LARGE SCALE GENOMIC DNA]</scope>
</reference>